<reference evidence="10 11" key="1">
    <citation type="submission" date="2018-03" db="EMBL/GenBank/DDBJ databases">
        <title>The draft genome of Sphingosinicella sp. GL-C-18.</title>
        <authorList>
            <person name="Liu L."/>
            <person name="Li L."/>
            <person name="Liang L."/>
            <person name="Zhang X."/>
            <person name="Wang T."/>
        </authorList>
    </citation>
    <scope>NUCLEOTIDE SEQUENCE [LARGE SCALE GENOMIC DNA]</scope>
    <source>
        <strain evidence="10 11">GL-C-18</strain>
    </source>
</reference>
<dbReference type="GO" id="GO:0005737">
    <property type="term" value="C:cytoplasm"/>
    <property type="evidence" value="ECO:0007669"/>
    <property type="project" value="UniProtKB-SubCell"/>
</dbReference>
<dbReference type="RefSeq" id="WP_106514001.1">
    <property type="nucleotide sequence ID" value="NZ_PXYI01000005.1"/>
</dbReference>
<name>A0A2P7QLG1_9SPHN</name>
<dbReference type="GO" id="GO:0006817">
    <property type="term" value="P:phosphate ion transport"/>
    <property type="evidence" value="ECO:0007669"/>
    <property type="project" value="UniProtKB-KW"/>
</dbReference>
<evidence type="ECO:0000259" key="9">
    <source>
        <dbReference type="Pfam" id="PF01895"/>
    </source>
</evidence>
<accession>A0A2P7QLG1</accession>
<keyword evidence="5 8" id="KW-0963">Cytoplasm</keyword>
<keyword evidence="4 8" id="KW-0813">Transport</keyword>
<dbReference type="OrthoDB" id="9814256at2"/>
<dbReference type="Gene3D" id="1.20.58.220">
    <property type="entry name" value="Phosphate transport system protein phou homolog 2, domain 2"/>
    <property type="match status" value="1"/>
</dbReference>
<organism evidence="10 11">
    <name type="scientific">Allosphingosinicella deserti</name>
    <dbReference type="NCBI Taxonomy" id="2116704"/>
    <lineage>
        <taxon>Bacteria</taxon>
        <taxon>Pseudomonadati</taxon>
        <taxon>Pseudomonadota</taxon>
        <taxon>Alphaproteobacteria</taxon>
        <taxon>Sphingomonadales</taxon>
        <taxon>Sphingomonadaceae</taxon>
        <taxon>Allosphingosinicella</taxon>
    </lineage>
</organism>
<comment type="caution">
    <text evidence="10">The sequence shown here is derived from an EMBL/GenBank/DDBJ whole genome shotgun (WGS) entry which is preliminary data.</text>
</comment>
<dbReference type="PIRSF" id="PIRSF003107">
    <property type="entry name" value="PhoU"/>
    <property type="match status" value="1"/>
</dbReference>
<comment type="similarity">
    <text evidence="2 8">Belongs to the PhoU family.</text>
</comment>
<dbReference type="Pfam" id="PF01895">
    <property type="entry name" value="PhoU"/>
    <property type="match status" value="2"/>
</dbReference>
<dbReference type="InterPro" id="IPR026022">
    <property type="entry name" value="PhoU_dom"/>
</dbReference>
<evidence type="ECO:0000256" key="5">
    <source>
        <dbReference type="ARBA" id="ARBA00022490"/>
    </source>
</evidence>
<dbReference type="InterPro" id="IPR038078">
    <property type="entry name" value="PhoU-like_sf"/>
</dbReference>
<gene>
    <name evidence="10" type="ORF">C7I55_15880</name>
</gene>
<comment type="function">
    <text evidence="7 8">Plays a role in the regulation of phosphate uptake.</text>
</comment>
<dbReference type="PANTHER" id="PTHR42930:SF3">
    <property type="entry name" value="PHOSPHATE-SPECIFIC TRANSPORT SYSTEM ACCESSORY PROTEIN PHOU"/>
    <property type="match status" value="1"/>
</dbReference>
<dbReference type="PANTHER" id="PTHR42930">
    <property type="entry name" value="PHOSPHATE-SPECIFIC TRANSPORT SYSTEM ACCESSORY PROTEIN PHOU"/>
    <property type="match status" value="1"/>
</dbReference>
<dbReference type="Proteomes" id="UP000241167">
    <property type="component" value="Unassembled WGS sequence"/>
</dbReference>
<evidence type="ECO:0000313" key="11">
    <source>
        <dbReference type="Proteomes" id="UP000241167"/>
    </source>
</evidence>
<comment type="subunit">
    <text evidence="3 8">Homodimer.</text>
</comment>
<dbReference type="AlphaFoldDB" id="A0A2P7QLG1"/>
<feature type="domain" description="PhoU" evidence="9">
    <location>
        <begin position="26"/>
        <end position="110"/>
    </location>
</feature>
<evidence type="ECO:0000313" key="10">
    <source>
        <dbReference type="EMBL" id="PSJ38808.1"/>
    </source>
</evidence>
<keyword evidence="6 8" id="KW-0592">Phosphate transport</keyword>
<dbReference type="FunFam" id="1.20.58.220:FF:000004">
    <property type="entry name" value="Phosphate-specific transport system accessory protein PhoU"/>
    <property type="match status" value="1"/>
</dbReference>
<evidence type="ECO:0000256" key="3">
    <source>
        <dbReference type="ARBA" id="ARBA00011738"/>
    </source>
</evidence>
<dbReference type="EMBL" id="PXYI01000005">
    <property type="protein sequence ID" value="PSJ38808.1"/>
    <property type="molecule type" value="Genomic_DNA"/>
</dbReference>
<feature type="domain" description="PhoU" evidence="9">
    <location>
        <begin position="128"/>
        <end position="209"/>
    </location>
</feature>
<dbReference type="SUPFAM" id="SSF109755">
    <property type="entry name" value="PhoU-like"/>
    <property type="match status" value="1"/>
</dbReference>
<evidence type="ECO:0000256" key="6">
    <source>
        <dbReference type="ARBA" id="ARBA00022592"/>
    </source>
</evidence>
<comment type="subcellular location">
    <subcellularLocation>
        <location evidence="1 8">Cytoplasm</location>
    </subcellularLocation>
</comment>
<dbReference type="GO" id="GO:0030643">
    <property type="term" value="P:intracellular phosphate ion homeostasis"/>
    <property type="evidence" value="ECO:0007669"/>
    <property type="project" value="InterPro"/>
</dbReference>
<protein>
    <recommendedName>
        <fullName evidence="8">Phosphate-specific transport system accessory protein PhoU</fullName>
    </recommendedName>
</protein>
<dbReference type="InterPro" id="IPR028366">
    <property type="entry name" value="PhoU"/>
</dbReference>
<keyword evidence="11" id="KW-1185">Reference proteome</keyword>
<evidence type="ECO:0000256" key="7">
    <source>
        <dbReference type="ARBA" id="ARBA00056181"/>
    </source>
</evidence>
<dbReference type="GO" id="GO:0045936">
    <property type="term" value="P:negative regulation of phosphate metabolic process"/>
    <property type="evidence" value="ECO:0007669"/>
    <property type="project" value="InterPro"/>
</dbReference>
<evidence type="ECO:0000256" key="1">
    <source>
        <dbReference type="ARBA" id="ARBA00004496"/>
    </source>
</evidence>
<proteinExistence type="inferred from homology"/>
<sequence length="235" mass="24884">MASSGAHTLKAFDEDLEDLRAQVAALGGWAEAATREAMEALLRLDPALAAQSLHRTEALHQLAAAVERRGLCIIALRAPMADDLREVLAAMKIAGLIERVGDQARSIAAAIPAIDPARPLSCPRALGNLARTATDALRTALNAFVARDPDAADTLSDTSLAAETLYGTLLQSCLDEMRCDPRAIASAINLLFVARSLARIADQAADLAGAVRFSVTGEDQDTPISRPHADLMERI</sequence>
<evidence type="ECO:0000256" key="4">
    <source>
        <dbReference type="ARBA" id="ARBA00022448"/>
    </source>
</evidence>
<evidence type="ECO:0000256" key="2">
    <source>
        <dbReference type="ARBA" id="ARBA00008107"/>
    </source>
</evidence>
<evidence type="ECO:0000256" key="8">
    <source>
        <dbReference type="PIRNR" id="PIRNR003107"/>
    </source>
</evidence>